<sequence length="103" mass="11742">MAAANGKKGITVKADEQLHAEVTQYLQSHGMTMSELVAMALQDALHPKNDMKEGKTMGNMRTLAFQVPKDLFQRIKDYLHRNNMTQKEFLFFPIRLSSFEPLA</sequence>
<dbReference type="SUPFAM" id="SSF47598">
    <property type="entry name" value="Ribbon-helix-helix"/>
    <property type="match status" value="1"/>
</dbReference>
<name>A0A9D0ZL54_9FIRM</name>
<dbReference type="AlphaFoldDB" id="A0A9D0ZL54"/>
<reference evidence="1" key="2">
    <citation type="journal article" date="2021" name="PeerJ">
        <title>Extensive microbial diversity within the chicken gut microbiome revealed by metagenomics and culture.</title>
        <authorList>
            <person name="Gilroy R."/>
            <person name="Ravi A."/>
            <person name="Getino M."/>
            <person name="Pursley I."/>
            <person name="Horton D.L."/>
            <person name="Alikhan N.F."/>
            <person name="Baker D."/>
            <person name="Gharbi K."/>
            <person name="Hall N."/>
            <person name="Watson M."/>
            <person name="Adriaenssens E.M."/>
            <person name="Foster-Nyarko E."/>
            <person name="Jarju S."/>
            <person name="Secka A."/>
            <person name="Antonio M."/>
            <person name="Oren A."/>
            <person name="Chaudhuri R.R."/>
            <person name="La Ragione R."/>
            <person name="Hildebrand F."/>
            <person name="Pallen M.J."/>
        </authorList>
    </citation>
    <scope>NUCLEOTIDE SEQUENCE</scope>
    <source>
        <strain evidence="1">ChiSjej1B19-3389</strain>
    </source>
</reference>
<dbReference type="InterPro" id="IPR010985">
    <property type="entry name" value="Ribbon_hlx_hlx"/>
</dbReference>
<evidence type="ECO:0000313" key="2">
    <source>
        <dbReference type="Proteomes" id="UP000886787"/>
    </source>
</evidence>
<dbReference type="GO" id="GO:0006355">
    <property type="term" value="P:regulation of DNA-templated transcription"/>
    <property type="evidence" value="ECO:0007669"/>
    <property type="project" value="InterPro"/>
</dbReference>
<comment type="caution">
    <text evidence="1">The sequence shown here is derived from an EMBL/GenBank/DDBJ whole genome shotgun (WGS) entry which is preliminary data.</text>
</comment>
<proteinExistence type="predicted"/>
<evidence type="ECO:0000313" key="1">
    <source>
        <dbReference type="EMBL" id="HIQ81344.1"/>
    </source>
</evidence>
<dbReference type="Proteomes" id="UP000886787">
    <property type="component" value="Unassembled WGS sequence"/>
</dbReference>
<protein>
    <submittedName>
        <fullName evidence="1">Uncharacterized protein</fullName>
    </submittedName>
</protein>
<organism evidence="1 2">
    <name type="scientific">Candidatus Scatavimonas merdigallinarum</name>
    <dbReference type="NCBI Taxonomy" id="2840914"/>
    <lineage>
        <taxon>Bacteria</taxon>
        <taxon>Bacillati</taxon>
        <taxon>Bacillota</taxon>
        <taxon>Clostridia</taxon>
        <taxon>Eubacteriales</taxon>
        <taxon>Oscillospiraceae</taxon>
        <taxon>Oscillospiraceae incertae sedis</taxon>
        <taxon>Candidatus Scatavimonas</taxon>
    </lineage>
</organism>
<accession>A0A9D0ZL54</accession>
<dbReference type="EMBL" id="DVFW01000046">
    <property type="protein sequence ID" value="HIQ81344.1"/>
    <property type="molecule type" value="Genomic_DNA"/>
</dbReference>
<gene>
    <name evidence="1" type="ORF">IAD32_08715</name>
</gene>
<reference evidence="1" key="1">
    <citation type="submission" date="2020-10" db="EMBL/GenBank/DDBJ databases">
        <authorList>
            <person name="Gilroy R."/>
        </authorList>
    </citation>
    <scope>NUCLEOTIDE SEQUENCE</scope>
    <source>
        <strain evidence="1">ChiSjej1B19-3389</strain>
    </source>
</reference>